<dbReference type="CDD" id="cd01949">
    <property type="entry name" value="GGDEF"/>
    <property type="match status" value="1"/>
</dbReference>
<dbReference type="InterPro" id="IPR029787">
    <property type="entry name" value="Nucleotide_cyclase"/>
</dbReference>
<dbReference type="InterPro" id="IPR000014">
    <property type="entry name" value="PAS"/>
</dbReference>
<dbReference type="SMART" id="SM00091">
    <property type="entry name" value="PAS"/>
    <property type="match status" value="1"/>
</dbReference>
<dbReference type="SUPFAM" id="SSF55785">
    <property type="entry name" value="PYP-like sensor domain (PAS domain)"/>
    <property type="match status" value="1"/>
</dbReference>
<evidence type="ECO:0000259" key="7">
    <source>
        <dbReference type="PROSITE" id="PS50887"/>
    </source>
</evidence>
<dbReference type="PROSITE" id="PS50887">
    <property type="entry name" value="GGDEF"/>
    <property type="match status" value="1"/>
</dbReference>
<evidence type="ECO:0000256" key="1">
    <source>
        <dbReference type="ARBA" id="ARBA00001946"/>
    </source>
</evidence>
<keyword evidence="4" id="KW-0472">Membrane</keyword>
<dbReference type="RefSeq" id="WP_231950641.1">
    <property type="nucleotide sequence ID" value="NZ_CAAAII010000004.1"/>
</dbReference>
<dbReference type="PANTHER" id="PTHR45138:SF9">
    <property type="entry name" value="DIGUANYLATE CYCLASE DGCM-RELATED"/>
    <property type="match status" value="1"/>
</dbReference>
<dbReference type="PROSITE" id="PS50112">
    <property type="entry name" value="PAS"/>
    <property type="match status" value="1"/>
</dbReference>
<comment type="cofactor">
    <cofactor evidence="1">
        <name>Mg(2+)</name>
        <dbReference type="ChEBI" id="CHEBI:18420"/>
    </cofactor>
</comment>
<dbReference type="GO" id="GO:0043709">
    <property type="term" value="P:cell adhesion involved in single-species biofilm formation"/>
    <property type="evidence" value="ECO:0007669"/>
    <property type="project" value="TreeGrafter"/>
</dbReference>
<reference evidence="8 9" key="1">
    <citation type="submission" date="2015-11" db="EMBL/GenBank/DDBJ databases">
        <title>Genomic analysis of 38 Legionella species identifies large and diverse effector repertoires.</title>
        <authorList>
            <person name="Burstein D."/>
            <person name="Amaro F."/>
            <person name="Zusman T."/>
            <person name="Lifshitz Z."/>
            <person name="Cohen O."/>
            <person name="Gilbert J.A."/>
            <person name="Pupko T."/>
            <person name="Shuman H.A."/>
            <person name="Segal G."/>
        </authorList>
    </citation>
    <scope>NUCLEOTIDE SEQUENCE [LARGE SCALE GENOMIC DNA]</scope>
    <source>
        <strain evidence="8 9">Mt.St.Helens-9</strain>
    </source>
</reference>
<dbReference type="Pfam" id="PF00990">
    <property type="entry name" value="GGDEF"/>
    <property type="match status" value="1"/>
</dbReference>
<dbReference type="NCBIfam" id="TIGR00229">
    <property type="entry name" value="sensory_box"/>
    <property type="match status" value="1"/>
</dbReference>
<feature type="transmembrane region" description="Helical" evidence="4">
    <location>
        <begin position="39"/>
        <end position="61"/>
    </location>
</feature>
<dbReference type="GO" id="GO:0052621">
    <property type="term" value="F:diguanylate cyclase activity"/>
    <property type="evidence" value="ECO:0007669"/>
    <property type="project" value="UniProtKB-EC"/>
</dbReference>
<feature type="transmembrane region" description="Helical" evidence="4">
    <location>
        <begin position="67"/>
        <end position="85"/>
    </location>
</feature>
<feature type="domain" description="PAC" evidence="6">
    <location>
        <begin position="302"/>
        <end position="354"/>
    </location>
</feature>
<name>A0A0W0YX48_LEGSP</name>
<keyword evidence="4" id="KW-0812">Transmembrane</keyword>
<proteinExistence type="predicted"/>
<dbReference type="PROSITE" id="PS50113">
    <property type="entry name" value="PAC"/>
    <property type="match status" value="1"/>
</dbReference>
<dbReference type="InterPro" id="IPR013655">
    <property type="entry name" value="PAS_fold_3"/>
</dbReference>
<dbReference type="SUPFAM" id="SSF55073">
    <property type="entry name" value="Nucleotide cyclase"/>
    <property type="match status" value="1"/>
</dbReference>
<dbReference type="InterPro" id="IPR050469">
    <property type="entry name" value="Diguanylate_Cyclase"/>
</dbReference>
<gene>
    <name evidence="8" type="ORF">Lspi_2818</name>
</gene>
<dbReference type="SUPFAM" id="SSF55781">
    <property type="entry name" value="GAF domain-like"/>
    <property type="match status" value="1"/>
</dbReference>
<sequence>MAVIDKLKKLSSDKFLMNFPSIERAEIDDKLITASYKHYSILSFGEFLGILLYSFLLWTFTSNHFPLAIWLAAALIFNALLRGLFLFNYHRQKKQGDLRHPAFWKYYFIINSLQSGIFWALGGLLFIYVDDPLHRMVILFYLTGLIGGAAPVVLTFHLAYLGFIMPIWVVMIFLSLSITPSLSFILFCGIMLYVAIVLFATAKIHQLLVKSIYLELYSSNVLSDLKRSEENFRNTIENAPIGMATVSPEGKCIHANRTLQELLGYTLEELRYKDMLEITHPDDIPMTKDALDKLIHGKLRVSHLEKRYFRKDGSLIWAMVSISLIRDEEGKPLHFITQMKDVSDRIQNEEKMRLLNEKTMATLNELQLLEHDESLLNKLNRSLQVCVLVEEAYPRINLIAQDLFPELSGGLSVFNKPANQLETVIQWGKDQLLPKVFFPMDCFAIRESATHIVDDPEKAVPCDHYITLPQGGYAALTLVVQNELIGVFHLIAPKGKKLTQHQQDMAASFSNVVKLALANINLRASLNELSLRDPLTSLYNRRYLNDILSRELIRIAREKNKLCVAMLDIDNFKKFNDTYSHLAGDEALKLIGQLLTEGFRGSDIAFRFGGEEFVVVLLNTTLNNAVTRLDQFREKLKNTPINYKNTQLPKITISIGVSEAPQHGVTINDILKAADNALYAAKKAGKDRVIDYSKSS</sequence>
<dbReference type="FunFam" id="3.30.70.270:FF:000001">
    <property type="entry name" value="Diguanylate cyclase domain protein"/>
    <property type="match status" value="1"/>
</dbReference>
<comment type="caution">
    <text evidence="8">The sequence shown here is derived from an EMBL/GenBank/DDBJ whole genome shotgun (WGS) entry which is preliminary data.</text>
</comment>
<dbReference type="PANTHER" id="PTHR45138">
    <property type="entry name" value="REGULATORY COMPONENTS OF SENSORY TRANSDUCTION SYSTEM"/>
    <property type="match status" value="1"/>
</dbReference>
<dbReference type="NCBIfam" id="TIGR00254">
    <property type="entry name" value="GGDEF"/>
    <property type="match status" value="1"/>
</dbReference>
<evidence type="ECO:0000259" key="6">
    <source>
        <dbReference type="PROSITE" id="PS50113"/>
    </source>
</evidence>
<keyword evidence="4" id="KW-1133">Transmembrane helix</keyword>
<accession>A0A0W0YX48</accession>
<dbReference type="Gene3D" id="3.30.450.20">
    <property type="entry name" value="PAS domain"/>
    <property type="match status" value="1"/>
</dbReference>
<comment type="catalytic activity">
    <reaction evidence="3">
        <text>2 GTP = 3',3'-c-di-GMP + 2 diphosphate</text>
        <dbReference type="Rhea" id="RHEA:24898"/>
        <dbReference type="ChEBI" id="CHEBI:33019"/>
        <dbReference type="ChEBI" id="CHEBI:37565"/>
        <dbReference type="ChEBI" id="CHEBI:58805"/>
        <dbReference type="EC" id="2.7.7.65"/>
    </reaction>
</comment>
<feature type="transmembrane region" description="Helical" evidence="4">
    <location>
        <begin position="184"/>
        <end position="202"/>
    </location>
</feature>
<evidence type="ECO:0000256" key="2">
    <source>
        <dbReference type="ARBA" id="ARBA00012528"/>
    </source>
</evidence>
<dbReference type="GO" id="GO:1902201">
    <property type="term" value="P:negative regulation of bacterial-type flagellum-dependent cell motility"/>
    <property type="evidence" value="ECO:0007669"/>
    <property type="project" value="TreeGrafter"/>
</dbReference>
<dbReference type="Proteomes" id="UP000054877">
    <property type="component" value="Unassembled WGS sequence"/>
</dbReference>
<evidence type="ECO:0000313" key="8">
    <source>
        <dbReference type="EMBL" id="KTD61198.1"/>
    </source>
</evidence>
<dbReference type="CDD" id="cd00130">
    <property type="entry name" value="PAS"/>
    <property type="match status" value="1"/>
</dbReference>
<dbReference type="SMART" id="SM00086">
    <property type="entry name" value="PAC"/>
    <property type="match status" value="1"/>
</dbReference>
<dbReference type="InterPro" id="IPR029016">
    <property type="entry name" value="GAF-like_dom_sf"/>
</dbReference>
<feature type="domain" description="GGDEF" evidence="7">
    <location>
        <begin position="560"/>
        <end position="694"/>
    </location>
</feature>
<dbReference type="EC" id="2.7.7.65" evidence="2"/>
<organism evidence="8 9">
    <name type="scientific">Legionella spiritensis</name>
    <dbReference type="NCBI Taxonomy" id="452"/>
    <lineage>
        <taxon>Bacteria</taxon>
        <taxon>Pseudomonadati</taxon>
        <taxon>Pseudomonadota</taxon>
        <taxon>Gammaproteobacteria</taxon>
        <taxon>Legionellales</taxon>
        <taxon>Legionellaceae</taxon>
        <taxon>Legionella</taxon>
    </lineage>
</organism>
<protein>
    <recommendedName>
        <fullName evidence="2">diguanylate cyclase</fullName>
        <ecNumber evidence="2">2.7.7.65</ecNumber>
    </recommendedName>
</protein>
<dbReference type="EMBL" id="LNYX01000034">
    <property type="protein sequence ID" value="KTD61198.1"/>
    <property type="molecule type" value="Genomic_DNA"/>
</dbReference>
<evidence type="ECO:0000259" key="5">
    <source>
        <dbReference type="PROSITE" id="PS50112"/>
    </source>
</evidence>
<dbReference type="Pfam" id="PF08447">
    <property type="entry name" value="PAS_3"/>
    <property type="match status" value="1"/>
</dbReference>
<dbReference type="InterPro" id="IPR035965">
    <property type="entry name" value="PAS-like_dom_sf"/>
</dbReference>
<evidence type="ECO:0000256" key="3">
    <source>
        <dbReference type="ARBA" id="ARBA00034247"/>
    </source>
</evidence>
<dbReference type="InterPro" id="IPR001610">
    <property type="entry name" value="PAC"/>
</dbReference>
<feature type="transmembrane region" description="Helical" evidence="4">
    <location>
        <begin position="135"/>
        <end position="154"/>
    </location>
</feature>
<dbReference type="STRING" id="452.Lspi_2818"/>
<dbReference type="SMART" id="SM00267">
    <property type="entry name" value="GGDEF"/>
    <property type="match status" value="1"/>
</dbReference>
<dbReference type="Gene3D" id="3.30.70.270">
    <property type="match status" value="1"/>
</dbReference>
<dbReference type="GO" id="GO:0005886">
    <property type="term" value="C:plasma membrane"/>
    <property type="evidence" value="ECO:0007669"/>
    <property type="project" value="TreeGrafter"/>
</dbReference>
<feature type="domain" description="PAS" evidence="5">
    <location>
        <begin position="228"/>
        <end position="298"/>
    </location>
</feature>
<dbReference type="Gene3D" id="3.30.450.40">
    <property type="match status" value="1"/>
</dbReference>
<dbReference type="InterPro" id="IPR000160">
    <property type="entry name" value="GGDEF_dom"/>
</dbReference>
<dbReference type="PATRIC" id="fig|452.5.peg.3121"/>
<feature type="transmembrane region" description="Helical" evidence="4">
    <location>
        <begin position="106"/>
        <end position="129"/>
    </location>
</feature>
<evidence type="ECO:0000313" key="9">
    <source>
        <dbReference type="Proteomes" id="UP000054877"/>
    </source>
</evidence>
<dbReference type="AlphaFoldDB" id="A0A0W0YX48"/>
<evidence type="ECO:0000256" key="4">
    <source>
        <dbReference type="SAM" id="Phobius"/>
    </source>
</evidence>
<keyword evidence="9" id="KW-1185">Reference proteome</keyword>
<dbReference type="InterPro" id="IPR043128">
    <property type="entry name" value="Rev_trsase/Diguanyl_cyclase"/>
</dbReference>
<dbReference type="InterPro" id="IPR000700">
    <property type="entry name" value="PAS-assoc_C"/>
</dbReference>